<comment type="caution">
    <text evidence="1">The sequence shown here is derived from an EMBL/GenBank/DDBJ whole genome shotgun (WGS) entry which is preliminary data.</text>
</comment>
<proteinExistence type="predicted"/>
<reference evidence="1 2" key="1">
    <citation type="journal article" date="2018" name="PLoS Genet.">
        <title>Population sequencing reveals clonal diversity and ancestral inbreeding in the grapevine cultivar Chardonnay.</title>
        <authorList>
            <person name="Roach M.J."/>
            <person name="Johnson D.L."/>
            <person name="Bohlmann J."/>
            <person name="van Vuuren H.J."/>
            <person name="Jones S.J."/>
            <person name="Pretorius I.S."/>
            <person name="Schmidt S.A."/>
            <person name="Borneman A.R."/>
        </authorList>
    </citation>
    <scope>NUCLEOTIDE SEQUENCE [LARGE SCALE GENOMIC DNA]</scope>
    <source>
        <strain evidence="2">cv. Chardonnay</strain>
        <tissue evidence="1">Leaf</tissue>
    </source>
</reference>
<name>A0A438KJU0_VITVI</name>
<dbReference type="EMBL" id="QGNW01000005">
    <property type="protein sequence ID" value="RVX21447.1"/>
    <property type="molecule type" value="Genomic_DNA"/>
</dbReference>
<sequence length="60" mass="6720">MYGNGKVCKLKSNHLEPSLKDSHDLLSNMGDTILTSNNMHEMEILKQLMAKEFEAKNLGA</sequence>
<evidence type="ECO:0000313" key="2">
    <source>
        <dbReference type="Proteomes" id="UP000288805"/>
    </source>
</evidence>
<accession>A0A438KJU0</accession>
<protein>
    <submittedName>
        <fullName evidence="1">Uncharacterized protein</fullName>
    </submittedName>
</protein>
<organism evidence="1 2">
    <name type="scientific">Vitis vinifera</name>
    <name type="common">Grape</name>
    <dbReference type="NCBI Taxonomy" id="29760"/>
    <lineage>
        <taxon>Eukaryota</taxon>
        <taxon>Viridiplantae</taxon>
        <taxon>Streptophyta</taxon>
        <taxon>Embryophyta</taxon>
        <taxon>Tracheophyta</taxon>
        <taxon>Spermatophyta</taxon>
        <taxon>Magnoliopsida</taxon>
        <taxon>eudicotyledons</taxon>
        <taxon>Gunneridae</taxon>
        <taxon>Pentapetalae</taxon>
        <taxon>rosids</taxon>
        <taxon>Vitales</taxon>
        <taxon>Vitaceae</taxon>
        <taxon>Viteae</taxon>
        <taxon>Vitis</taxon>
    </lineage>
</organism>
<gene>
    <name evidence="1" type="ORF">CK203_002328</name>
</gene>
<dbReference type="AlphaFoldDB" id="A0A438KJU0"/>
<evidence type="ECO:0000313" key="1">
    <source>
        <dbReference type="EMBL" id="RVX21447.1"/>
    </source>
</evidence>
<dbReference type="Proteomes" id="UP000288805">
    <property type="component" value="Unassembled WGS sequence"/>
</dbReference>